<evidence type="ECO:0000256" key="4">
    <source>
        <dbReference type="SAM" id="SignalP"/>
    </source>
</evidence>
<dbReference type="AlphaFoldDB" id="A0A1V2H5F2"/>
<dbReference type="Gene3D" id="3.40.50.2300">
    <property type="match status" value="2"/>
</dbReference>
<dbReference type="PANTHER" id="PTHR30483">
    <property type="entry name" value="LEUCINE-SPECIFIC-BINDING PROTEIN"/>
    <property type="match status" value="1"/>
</dbReference>
<accession>A0A1V2H5F2</accession>
<dbReference type="InterPro" id="IPR028081">
    <property type="entry name" value="Leu-bd"/>
</dbReference>
<keyword evidence="3" id="KW-0813">Transport</keyword>
<keyword evidence="3" id="KW-0029">Amino-acid transport</keyword>
<organism evidence="6 7">
    <name type="scientific">Teichococcus deserti</name>
    <dbReference type="NCBI Taxonomy" id="1817963"/>
    <lineage>
        <taxon>Bacteria</taxon>
        <taxon>Pseudomonadati</taxon>
        <taxon>Pseudomonadota</taxon>
        <taxon>Alphaproteobacteria</taxon>
        <taxon>Acetobacterales</taxon>
        <taxon>Roseomonadaceae</taxon>
        <taxon>Roseomonas</taxon>
    </lineage>
</organism>
<comment type="caution">
    <text evidence="6">The sequence shown here is derived from an EMBL/GenBank/DDBJ whole genome shotgun (WGS) entry which is preliminary data.</text>
</comment>
<dbReference type="OrthoDB" id="5450279at2"/>
<evidence type="ECO:0000256" key="3">
    <source>
        <dbReference type="ARBA" id="ARBA00022970"/>
    </source>
</evidence>
<dbReference type="Proteomes" id="UP000188879">
    <property type="component" value="Unassembled WGS sequence"/>
</dbReference>
<proteinExistence type="inferred from homology"/>
<comment type="similarity">
    <text evidence="1">Belongs to the leucine-binding protein family.</text>
</comment>
<evidence type="ECO:0000256" key="1">
    <source>
        <dbReference type="ARBA" id="ARBA00010062"/>
    </source>
</evidence>
<dbReference type="CDD" id="cd06327">
    <property type="entry name" value="PBP1_SBP-like"/>
    <property type="match status" value="1"/>
</dbReference>
<evidence type="ECO:0000259" key="5">
    <source>
        <dbReference type="Pfam" id="PF13458"/>
    </source>
</evidence>
<dbReference type="GO" id="GO:0006865">
    <property type="term" value="P:amino acid transport"/>
    <property type="evidence" value="ECO:0007669"/>
    <property type="project" value="UniProtKB-KW"/>
</dbReference>
<dbReference type="InterPro" id="IPR028082">
    <property type="entry name" value="Peripla_BP_I"/>
</dbReference>
<dbReference type="PANTHER" id="PTHR30483:SF6">
    <property type="entry name" value="PERIPLASMIC BINDING PROTEIN OF ABC TRANSPORTER FOR NATURAL AMINO ACIDS"/>
    <property type="match status" value="1"/>
</dbReference>
<keyword evidence="7" id="KW-1185">Reference proteome</keyword>
<gene>
    <name evidence="6" type="ORF">BKE38_07450</name>
</gene>
<reference evidence="6 7" key="1">
    <citation type="submission" date="2016-10" db="EMBL/GenBank/DDBJ databases">
        <title>Draft Genome sequence of Roseomonas sp. strain M3.</title>
        <authorList>
            <person name="Subhash Y."/>
            <person name="Lee S."/>
        </authorList>
    </citation>
    <scope>NUCLEOTIDE SEQUENCE [LARGE SCALE GENOMIC DNA]</scope>
    <source>
        <strain evidence="6 7">M3</strain>
    </source>
</reference>
<feature type="domain" description="Leucine-binding protein" evidence="5">
    <location>
        <begin position="36"/>
        <end position="380"/>
    </location>
</feature>
<keyword evidence="2 4" id="KW-0732">Signal</keyword>
<sequence length="416" mass="45309">MNQDNQLGRRRLFAAAAAFPASAVFARHGQAQGAPTIRIGVLTDMSGAYRDTGGPTSLACAQQALEDFRPAERGLNVEILSADHQQKADVGAAIARRWFDLDQVDVIVEVNNSAVALAVASVAQEKNRIHLNTGAVSSDLTGRGCNPNLLHWTSDSWMCANAVAPHVVKSGGKDWYFIAPDYAFGHSLQRDTARMVEQAGGQVLGRTFYPFPSTTDFSSYLLQAVRSGAKVLGFANGAGDLQNSLKQAHEFGIRQRGLRLTSLVTFITDIHSVGLEITQDLLLTESFYWDLNDRTRAFTRRLLPKTPRNYPNQEHAATYSGVLHYLKAVAEIGAPAAKASGRDTIAAMRRLPTDDDCFGPGRLREDGRKIHPTHLFTVKKPGESKGAWDYYIPVGSIAAEQAFRPISEGGCPLMAR</sequence>
<dbReference type="EMBL" id="MLCO01000059">
    <property type="protein sequence ID" value="ONG55988.1"/>
    <property type="molecule type" value="Genomic_DNA"/>
</dbReference>
<feature type="signal peptide" evidence="4">
    <location>
        <begin position="1"/>
        <end position="26"/>
    </location>
</feature>
<dbReference type="RefSeq" id="WP_076956745.1">
    <property type="nucleotide sequence ID" value="NZ_MLCO01000059.1"/>
</dbReference>
<evidence type="ECO:0000256" key="2">
    <source>
        <dbReference type="ARBA" id="ARBA00022729"/>
    </source>
</evidence>
<name>A0A1V2H5F2_9PROT</name>
<dbReference type="Pfam" id="PF13458">
    <property type="entry name" value="Peripla_BP_6"/>
    <property type="match status" value="1"/>
</dbReference>
<protein>
    <submittedName>
        <fullName evidence="6">ABC transporter permease</fullName>
    </submittedName>
</protein>
<feature type="chain" id="PRO_5012165979" evidence="4">
    <location>
        <begin position="27"/>
        <end position="416"/>
    </location>
</feature>
<evidence type="ECO:0000313" key="7">
    <source>
        <dbReference type="Proteomes" id="UP000188879"/>
    </source>
</evidence>
<dbReference type="InterPro" id="IPR051010">
    <property type="entry name" value="BCAA_transport"/>
</dbReference>
<evidence type="ECO:0000313" key="6">
    <source>
        <dbReference type="EMBL" id="ONG55988.1"/>
    </source>
</evidence>
<dbReference type="SUPFAM" id="SSF53822">
    <property type="entry name" value="Periplasmic binding protein-like I"/>
    <property type="match status" value="1"/>
</dbReference>